<proteinExistence type="predicted"/>
<dbReference type="AlphaFoldDB" id="A0A917UPN0"/>
<dbReference type="RefSeq" id="WP_188742282.1">
    <property type="nucleotide sequence ID" value="NZ_BAABFW010000009.1"/>
</dbReference>
<evidence type="ECO:0000313" key="2">
    <source>
        <dbReference type="Proteomes" id="UP000636956"/>
    </source>
</evidence>
<accession>A0A917UPN0</accession>
<reference evidence="1" key="1">
    <citation type="journal article" date="2014" name="Int. J. Syst. Evol. Microbiol.">
        <title>Complete genome sequence of Corynebacterium casei LMG S-19264T (=DSM 44701T), isolated from a smear-ripened cheese.</title>
        <authorList>
            <consortium name="US DOE Joint Genome Institute (JGI-PGF)"/>
            <person name="Walter F."/>
            <person name="Albersmeier A."/>
            <person name="Kalinowski J."/>
            <person name="Ruckert C."/>
        </authorList>
    </citation>
    <scope>NUCLEOTIDE SEQUENCE</scope>
    <source>
        <strain evidence="1">CGMCC 1.8984</strain>
    </source>
</reference>
<gene>
    <name evidence="1" type="ORF">GCM10011372_09470</name>
</gene>
<dbReference type="Proteomes" id="UP000636956">
    <property type="component" value="Unassembled WGS sequence"/>
</dbReference>
<dbReference type="EMBL" id="BMMD01000003">
    <property type="protein sequence ID" value="GGJ73555.1"/>
    <property type="molecule type" value="Genomic_DNA"/>
</dbReference>
<comment type="caution">
    <text evidence="1">The sequence shown here is derived from an EMBL/GenBank/DDBJ whole genome shotgun (WGS) entry which is preliminary data.</text>
</comment>
<sequence length="183" mass="20317">MTETLRALTARLACANPWMRVREDLVRWPGGHEAVYGVVEKPDFAVILPRDGGGWWMVEQYRYTIGRRVLEFPQGSWPAGHDGDTLALAPAELREETGFTAGTMRPIGRMQEAYGFVDQACDVYLATDLRAGEPDREATEQLMEHRFVGDDELADLIRAGDVVDAVTIAALTLHRLDEAATSV</sequence>
<evidence type="ECO:0000313" key="1">
    <source>
        <dbReference type="EMBL" id="GGJ73555.1"/>
    </source>
</evidence>
<dbReference type="Gene3D" id="3.90.79.10">
    <property type="entry name" value="Nucleoside Triphosphate Pyrophosphohydrolase"/>
    <property type="match status" value="1"/>
</dbReference>
<keyword evidence="2" id="KW-1185">Reference proteome</keyword>
<dbReference type="SUPFAM" id="SSF55811">
    <property type="entry name" value="Nudix"/>
    <property type="match status" value="1"/>
</dbReference>
<dbReference type="InterPro" id="IPR015797">
    <property type="entry name" value="NUDIX_hydrolase-like_dom_sf"/>
</dbReference>
<dbReference type="CDD" id="cd24161">
    <property type="entry name" value="NUDIX_ADPRase_Ndx2"/>
    <property type="match status" value="1"/>
</dbReference>
<organism evidence="1 2">
    <name type="scientific">Agromyces bauzanensis</name>
    <dbReference type="NCBI Taxonomy" id="1308924"/>
    <lineage>
        <taxon>Bacteria</taxon>
        <taxon>Bacillati</taxon>
        <taxon>Actinomycetota</taxon>
        <taxon>Actinomycetes</taxon>
        <taxon>Micrococcales</taxon>
        <taxon>Microbacteriaceae</taxon>
        <taxon>Agromyces</taxon>
    </lineage>
</organism>
<reference evidence="1" key="2">
    <citation type="submission" date="2020-09" db="EMBL/GenBank/DDBJ databases">
        <authorList>
            <person name="Sun Q."/>
            <person name="Zhou Y."/>
        </authorList>
    </citation>
    <scope>NUCLEOTIDE SEQUENCE</scope>
    <source>
        <strain evidence="1">CGMCC 1.8984</strain>
    </source>
</reference>
<name>A0A917UPN0_9MICO</name>
<protein>
    <submittedName>
        <fullName evidence="1">ADP-ribose pyrophosphatase</fullName>
    </submittedName>
</protein>